<feature type="transmembrane region" description="Helical" evidence="2">
    <location>
        <begin position="6"/>
        <end position="32"/>
    </location>
</feature>
<dbReference type="InterPro" id="IPR026928">
    <property type="entry name" value="FAX/IsoI-like"/>
</dbReference>
<dbReference type="PANTHER" id="PTHR12289:SF41">
    <property type="entry name" value="FAILED AXON CONNECTIONS-RELATED"/>
    <property type="match status" value="1"/>
</dbReference>
<evidence type="ECO:0000256" key="2">
    <source>
        <dbReference type="SAM" id="Phobius"/>
    </source>
</evidence>
<evidence type="ECO:0000313" key="6">
    <source>
        <dbReference type="Proteomes" id="UP001159427"/>
    </source>
</evidence>
<feature type="domain" description="Metaxin glutathione S-transferase" evidence="3">
    <location>
        <begin position="208"/>
        <end position="271"/>
    </location>
</feature>
<dbReference type="InterPro" id="IPR036282">
    <property type="entry name" value="Glutathione-S-Trfase_C_sf"/>
</dbReference>
<dbReference type="SFLD" id="SFLDG01200">
    <property type="entry name" value="SUF1.1"/>
    <property type="match status" value="1"/>
</dbReference>
<gene>
    <name evidence="5" type="ORF">PEVE_00034439</name>
</gene>
<feature type="domain" description="Thioredoxin-like fold" evidence="4">
    <location>
        <begin position="65"/>
        <end position="154"/>
    </location>
</feature>
<dbReference type="Pfam" id="PF17172">
    <property type="entry name" value="GST_N_4"/>
    <property type="match status" value="1"/>
</dbReference>
<dbReference type="SUPFAM" id="SSF47616">
    <property type="entry name" value="GST C-terminal domain-like"/>
    <property type="match status" value="1"/>
</dbReference>
<reference evidence="5 6" key="1">
    <citation type="submission" date="2022-05" db="EMBL/GenBank/DDBJ databases">
        <authorList>
            <consortium name="Genoscope - CEA"/>
            <person name="William W."/>
        </authorList>
    </citation>
    <scope>NUCLEOTIDE SEQUENCE [LARGE SCALE GENOMIC DNA]</scope>
</reference>
<comment type="caution">
    <text evidence="5">The sequence shown here is derived from an EMBL/GenBank/DDBJ whole genome shotgun (WGS) entry which is preliminary data.</text>
</comment>
<dbReference type="Proteomes" id="UP001159427">
    <property type="component" value="Unassembled WGS sequence"/>
</dbReference>
<keyword evidence="2" id="KW-0812">Transmembrane</keyword>
<dbReference type="CDD" id="cd03193">
    <property type="entry name" value="GST_C_Metaxin"/>
    <property type="match status" value="1"/>
</dbReference>
<dbReference type="Gene3D" id="1.20.1050.10">
    <property type="match status" value="1"/>
</dbReference>
<keyword evidence="6" id="KW-1185">Reference proteome</keyword>
<evidence type="ECO:0000259" key="3">
    <source>
        <dbReference type="Pfam" id="PF17171"/>
    </source>
</evidence>
<sequence>MAENFWKVPIFFFVSFCIFLFIILVVQAFMLFKKLMPKSNRRLRDGVVLLHQMPPNNRVLNVSPPSLKLETYLRMCNIPYESEYSFKTSTKGKVPWIEYNGRSVADSNFIVRFLNEEFKADPDAHLSVVEKAIAHTMIVTLEENTYWTVMYHIVEVDLADTKTMSPLLSVTPYPLKYVASWLFCRALKNYLWSHGIGRHTKEEIYSIAENDLRAASELLGKKKYIMGTKPCLLDAVLFGLVSVLIWNVPTSPQANLIRSELKNLERHCYNIKEEYFPDWDQLILKHKISQ</sequence>
<keyword evidence="2" id="KW-1133">Transmembrane helix</keyword>
<organism evidence="5 6">
    <name type="scientific">Porites evermanni</name>
    <dbReference type="NCBI Taxonomy" id="104178"/>
    <lineage>
        <taxon>Eukaryota</taxon>
        <taxon>Metazoa</taxon>
        <taxon>Cnidaria</taxon>
        <taxon>Anthozoa</taxon>
        <taxon>Hexacorallia</taxon>
        <taxon>Scleractinia</taxon>
        <taxon>Fungiina</taxon>
        <taxon>Poritidae</taxon>
        <taxon>Porites</taxon>
    </lineage>
</organism>
<evidence type="ECO:0000259" key="4">
    <source>
        <dbReference type="Pfam" id="PF17172"/>
    </source>
</evidence>
<dbReference type="Gene3D" id="3.40.30.10">
    <property type="entry name" value="Glutaredoxin"/>
    <property type="match status" value="1"/>
</dbReference>
<dbReference type="InterPro" id="IPR036249">
    <property type="entry name" value="Thioredoxin-like_sf"/>
</dbReference>
<dbReference type="InterPro" id="IPR040079">
    <property type="entry name" value="Glutathione_S-Trfase"/>
</dbReference>
<dbReference type="InterPro" id="IPR012336">
    <property type="entry name" value="Thioredoxin-like_fold"/>
</dbReference>
<dbReference type="Pfam" id="PF17171">
    <property type="entry name" value="GST_C_6"/>
    <property type="match status" value="1"/>
</dbReference>
<dbReference type="EMBL" id="CALNXI010005213">
    <property type="protein sequence ID" value="CAH3197148.1"/>
    <property type="molecule type" value="Genomic_DNA"/>
</dbReference>
<dbReference type="SFLD" id="SFLDS00019">
    <property type="entry name" value="Glutathione_Transferase_(cytos"/>
    <property type="match status" value="1"/>
</dbReference>
<dbReference type="SFLD" id="SFLDG01180">
    <property type="entry name" value="SUF1"/>
    <property type="match status" value="1"/>
</dbReference>
<protein>
    <recommendedName>
        <fullName evidence="7">Failed axon connections homolog</fullName>
    </recommendedName>
</protein>
<comment type="similarity">
    <text evidence="1">Belongs to the FAX family.</text>
</comment>
<evidence type="ECO:0008006" key="7">
    <source>
        <dbReference type="Google" id="ProtNLM"/>
    </source>
</evidence>
<dbReference type="SUPFAM" id="SSF52833">
    <property type="entry name" value="Thioredoxin-like"/>
    <property type="match status" value="1"/>
</dbReference>
<proteinExistence type="inferred from homology"/>
<evidence type="ECO:0000256" key="1">
    <source>
        <dbReference type="ARBA" id="ARBA00006475"/>
    </source>
</evidence>
<dbReference type="InterPro" id="IPR033468">
    <property type="entry name" value="Metaxin_GST"/>
</dbReference>
<dbReference type="InterPro" id="IPR050931">
    <property type="entry name" value="Mito_Protein_Transport_Metaxin"/>
</dbReference>
<evidence type="ECO:0000313" key="5">
    <source>
        <dbReference type="EMBL" id="CAH3197148.1"/>
    </source>
</evidence>
<name>A0ABN8T1E6_9CNID</name>
<dbReference type="PANTHER" id="PTHR12289">
    <property type="entry name" value="METAXIN RELATED"/>
    <property type="match status" value="1"/>
</dbReference>
<accession>A0ABN8T1E6</accession>
<keyword evidence="2" id="KW-0472">Membrane</keyword>